<evidence type="ECO:0000313" key="1">
    <source>
        <dbReference type="EMBL" id="KAH6931878.1"/>
    </source>
</evidence>
<proteinExistence type="predicted"/>
<organism evidence="1 2">
    <name type="scientific">Hyalomma asiaticum</name>
    <name type="common">Tick</name>
    <dbReference type="NCBI Taxonomy" id="266040"/>
    <lineage>
        <taxon>Eukaryota</taxon>
        <taxon>Metazoa</taxon>
        <taxon>Ecdysozoa</taxon>
        <taxon>Arthropoda</taxon>
        <taxon>Chelicerata</taxon>
        <taxon>Arachnida</taxon>
        <taxon>Acari</taxon>
        <taxon>Parasitiformes</taxon>
        <taxon>Ixodida</taxon>
        <taxon>Ixodoidea</taxon>
        <taxon>Ixodidae</taxon>
        <taxon>Hyalomminae</taxon>
        <taxon>Hyalomma</taxon>
    </lineage>
</organism>
<sequence>MVSTQSETHLERSSSLAHLDTALAVAIFSKGFRQLEGHLSKCCSAVFRYVDVDDFVIFFQNDIHREDVDEMLTLFNQHGDGEEADGEAEHENAAEALATTEDEDASEKATAVPADDKHDLDRASGKGNEAVAEQLSRSKERPDPS</sequence>
<protein>
    <submittedName>
        <fullName evidence="1">Uncharacterized protein</fullName>
    </submittedName>
</protein>
<dbReference type="EMBL" id="CM023484">
    <property type="protein sequence ID" value="KAH6931878.1"/>
    <property type="molecule type" value="Genomic_DNA"/>
</dbReference>
<reference evidence="1" key="1">
    <citation type="submission" date="2020-05" db="EMBL/GenBank/DDBJ databases">
        <title>Large-scale comparative analyses of tick genomes elucidate their genetic diversity and vector capacities.</title>
        <authorList>
            <person name="Jia N."/>
            <person name="Wang J."/>
            <person name="Shi W."/>
            <person name="Du L."/>
            <person name="Sun Y."/>
            <person name="Zhan W."/>
            <person name="Jiang J."/>
            <person name="Wang Q."/>
            <person name="Zhang B."/>
            <person name="Ji P."/>
            <person name="Sakyi L.B."/>
            <person name="Cui X."/>
            <person name="Yuan T."/>
            <person name="Jiang B."/>
            <person name="Yang W."/>
            <person name="Lam T.T.-Y."/>
            <person name="Chang Q."/>
            <person name="Ding S."/>
            <person name="Wang X."/>
            <person name="Zhu J."/>
            <person name="Ruan X."/>
            <person name="Zhao L."/>
            <person name="Wei J."/>
            <person name="Que T."/>
            <person name="Du C."/>
            <person name="Cheng J."/>
            <person name="Dai P."/>
            <person name="Han X."/>
            <person name="Huang E."/>
            <person name="Gao Y."/>
            <person name="Liu J."/>
            <person name="Shao H."/>
            <person name="Ye R."/>
            <person name="Li L."/>
            <person name="Wei W."/>
            <person name="Wang X."/>
            <person name="Wang C."/>
            <person name="Yang T."/>
            <person name="Huo Q."/>
            <person name="Li W."/>
            <person name="Guo W."/>
            <person name="Chen H."/>
            <person name="Zhou L."/>
            <person name="Ni X."/>
            <person name="Tian J."/>
            <person name="Zhou Y."/>
            <person name="Sheng Y."/>
            <person name="Liu T."/>
            <person name="Pan Y."/>
            <person name="Xia L."/>
            <person name="Li J."/>
            <person name="Zhao F."/>
            <person name="Cao W."/>
        </authorList>
    </citation>
    <scope>NUCLEOTIDE SEQUENCE</scope>
    <source>
        <strain evidence="1">Hyas-2018</strain>
    </source>
</reference>
<name>A0ACB7SDT6_HYAAI</name>
<comment type="caution">
    <text evidence="1">The sequence shown here is derived from an EMBL/GenBank/DDBJ whole genome shotgun (WGS) entry which is preliminary data.</text>
</comment>
<gene>
    <name evidence="1" type="ORF">HPB50_001304</name>
</gene>
<dbReference type="Proteomes" id="UP000821845">
    <property type="component" value="Chromosome 4"/>
</dbReference>
<evidence type="ECO:0000313" key="2">
    <source>
        <dbReference type="Proteomes" id="UP000821845"/>
    </source>
</evidence>
<keyword evidence="2" id="KW-1185">Reference proteome</keyword>
<accession>A0ACB7SDT6</accession>